<dbReference type="EMBL" id="PDYH01000010">
    <property type="protein sequence ID" value="PHU41087.1"/>
    <property type="molecule type" value="Genomic_DNA"/>
</dbReference>
<protein>
    <submittedName>
        <fullName evidence="1">Flagellin modification protein PseA</fullName>
    </submittedName>
</protein>
<dbReference type="Proteomes" id="UP000224317">
    <property type="component" value="Unassembled WGS sequence"/>
</dbReference>
<evidence type="ECO:0000313" key="2">
    <source>
        <dbReference type="Proteomes" id="UP000224317"/>
    </source>
</evidence>
<keyword evidence="1" id="KW-0966">Cell projection</keyword>
<sequence length="266" mass="31423">MIVKRLVEEHGCKNILLVNMTDEFTKTQAGLHNINNLADRYNCDLITYRFNPKTFKEKAREGLEQDLFPLKWFEDRLYKTPFEIAKKFGIKLVFYGENSEFEYGSAKTLEIFHPLSDDDTKLIYLGAIWPYSISDSLECAREAGFVDLDYYNEWQRQGQLENFSQIDSIGYIVAVWCKFPKFGFQRVTDIACRFVRDGILTKEQAELYIAEQDWILDPAAKRDLCRTIDITEEFFDQCVDKHANRDLLEKDINGNWRRKDYFPKTF</sequence>
<keyword evidence="2" id="KW-1185">Reference proteome</keyword>
<gene>
    <name evidence="1" type="ORF">CSX00_02990</name>
</gene>
<accession>A0A2G3ED01</accession>
<reference evidence="1" key="1">
    <citation type="submission" date="2017-10" db="EMBL/GenBank/DDBJ databases">
        <title>Resolving the taxonomy of Roseburia spp., Eubacterium rectale and Agathobacter spp. through phylogenomic analysis.</title>
        <authorList>
            <person name="Sheridan P.O."/>
            <person name="Walker A.W."/>
            <person name="Duncan S.H."/>
            <person name="Scott K.P."/>
            <person name="Toole P.W.O."/>
            <person name="Luis P."/>
            <person name="Flint H.J."/>
        </authorList>
    </citation>
    <scope>NUCLEOTIDE SEQUENCE [LARGE SCALE GENOMIC DNA]</scope>
    <source>
        <strain evidence="1">JK10</strain>
    </source>
</reference>
<organism evidence="1 2">
    <name type="scientific">Pseudobutyrivibrio ruminis</name>
    <dbReference type="NCBI Taxonomy" id="46206"/>
    <lineage>
        <taxon>Bacteria</taxon>
        <taxon>Bacillati</taxon>
        <taxon>Bacillota</taxon>
        <taxon>Clostridia</taxon>
        <taxon>Lachnospirales</taxon>
        <taxon>Lachnospiraceae</taxon>
        <taxon>Pseudobutyrivibrio</taxon>
    </lineage>
</organism>
<keyword evidence="1" id="KW-0282">Flagellum</keyword>
<evidence type="ECO:0000313" key="1">
    <source>
        <dbReference type="EMBL" id="PHU41087.1"/>
    </source>
</evidence>
<dbReference type="AlphaFoldDB" id="A0A2G3ED01"/>
<dbReference type="SUPFAM" id="SSF52402">
    <property type="entry name" value="Adenine nucleotide alpha hydrolases-like"/>
    <property type="match status" value="1"/>
</dbReference>
<proteinExistence type="predicted"/>
<keyword evidence="1" id="KW-0969">Cilium</keyword>
<comment type="caution">
    <text evidence="1">The sequence shown here is derived from an EMBL/GenBank/DDBJ whole genome shotgun (WGS) entry which is preliminary data.</text>
</comment>
<name>A0A2G3ED01_9FIRM</name>